<evidence type="ECO:0000256" key="1">
    <source>
        <dbReference type="SAM" id="Phobius"/>
    </source>
</evidence>
<feature type="transmembrane region" description="Helical" evidence="1">
    <location>
        <begin position="12"/>
        <end position="30"/>
    </location>
</feature>
<comment type="caution">
    <text evidence="2">The sequence shown here is derived from an EMBL/GenBank/DDBJ whole genome shotgun (WGS) entry which is preliminary data.</text>
</comment>
<gene>
    <name evidence="2" type="ORF">NVS47_01835</name>
</gene>
<dbReference type="Proteomes" id="UP001524944">
    <property type="component" value="Unassembled WGS sequence"/>
</dbReference>
<keyword evidence="1" id="KW-0812">Transmembrane</keyword>
<evidence type="ECO:0000313" key="3">
    <source>
        <dbReference type="Proteomes" id="UP001524944"/>
    </source>
</evidence>
<dbReference type="EMBL" id="JANPWE010000001">
    <property type="protein sequence ID" value="MCR6544264.1"/>
    <property type="molecule type" value="Genomic_DNA"/>
</dbReference>
<keyword evidence="3" id="KW-1185">Reference proteome</keyword>
<organism evidence="2 3">
    <name type="scientific">Dehalobacterium formicoaceticum</name>
    <dbReference type="NCBI Taxonomy" id="51515"/>
    <lineage>
        <taxon>Bacteria</taxon>
        <taxon>Bacillati</taxon>
        <taxon>Bacillota</taxon>
        <taxon>Clostridia</taxon>
        <taxon>Eubacteriales</taxon>
        <taxon>Peptococcaceae</taxon>
        <taxon>Dehalobacterium</taxon>
    </lineage>
</organism>
<keyword evidence="1" id="KW-0472">Membrane</keyword>
<keyword evidence="1" id="KW-1133">Transmembrane helix</keyword>
<reference evidence="2 3" key="1">
    <citation type="submission" date="2022-08" db="EMBL/GenBank/DDBJ databases">
        <title>Proteogenomics of the novel Dehalobacterium formicoaceticum strain EZ94 highlights a key role of methyltransferases during anaerobic dichloromethane degradation.</title>
        <authorList>
            <person name="Wasmund K."/>
        </authorList>
    </citation>
    <scope>NUCLEOTIDE SEQUENCE [LARGE SCALE GENOMIC DNA]</scope>
    <source>
        <strain evidence="2 3">EZ94</strain>
    </source>
</reference>
<name>A0ABT1Y075_9FIRM</name>
<accession>A0ABT1Y075</accession>
<proteinExistence type="predicted"/>
<sequence>MKMIKNIMSIKALMIFVCIICTFLLSFFILNQPGFKWEKGGEWQVNVYQKANQMMDADPPWIMINELNMKLTRQESPQSSDPSLWCLQVRDIKGDQLLPGVTQLLIYYSDDLKVVDGFCLNERNEKVMGIDEFFYLSLYGSEFFSPQRKRYLNLFLLVNEKVKIELSEDKGIQIWYDKDHPWWVIYESDNPPLRAQLQI</sequence>
<dbReference type="RefSeq" id="WP_089609753.1">
    <property type="nucleotide sequence ID" value="NZ_CP022121.1"/>
</dbReference>
<evidence type="ECO:0000313" key="2">
    <source>
        <dbReference type="EMBL" id="MCR6544264.1"/>
    </source>
</evidence>
<protein>
    <submittedName>
        <fullName evidence="2">Uncharacterized protein</fullName>
    </submittedName>
</protein>